<comment type="caution">
    <text evidence="1">The sequence shown here is derived from an EMBL/GenBank/DDBJ whole genome shotgun (WGS) entry which is preliminary data.</text>
</comment>
<name>A0A7J4XIG5_9BACE</name>
<dbReference type="AlphaFoldDB" id="A0A7J4XIG5"/>
<evidence type="ECO:0000313" key="2">
    <source>
        <dbReference type="Proteomes" id="UP000422221"/>
    </source>
</evidence>
<organism evidence="1 2">
    <name type="scientific">Bacteroides salyersiae</name>
    <dbReference type="NCBI Taxonomy" id="291644"/>
    <lineage>
        <taxon>Bacteria</taxon>
        <taxon>Pseudomonadati</taxon>
        <taxon>Bacteroidota</taxon>
        <taxon>Bacteroidia</taxon>
        <taxon>Bacteroidales</taxon>
        <taxon>Bacteroidaceae</taxon>
        <taxon>Bacteroides</taxon>
    </lineage>
</organism>
<evidence type="ECO:0000313" key="1">
    <source>
        <dbReference type="EMBL" id="KAA3764635.1"/>
    </source>
</evidence>
<dbReference type="RefSeq" id="WP_130058329.1">
    <property type="nucleotide sequence ID" value="NZ_RCXT01000003.1"/>
</dbReference>
<protein>
    <submittedName>
        <fullName evidence="1">Uncharacterized protein</fullName>
    </submittedName>
</protein>
<reference evidence="1 2" key="1">
    <citation type="journal article" date="2019" name="Nat. Med.">
        <title>A library of human gut bacterial isolates paired with longitudinal multiomics data enables mechanistic microbiome research.</title>
        <authorList>
            <person name="Poyet M."/>
            <person name="Groussin M."/>
            <person name="Gibbons S.M."/>
            <person name="Avila-Pacheco J."/>
            <person name="Jiang X."/>
            <person name="Kearney S.M."/>
            <person name="Perrotta A.R."/>
            <person name="Berdy B."/>
            <person name="Zhao S."/>
            <person name="Lieberman T.D."/>
            <person name="Swanson P.K."/>
            <person name="Smith M."/>
            <person name="Roesemann S."/>
            <person name="Alexander J.E."/>
            <person name="Rich S.A."/>
            <person name="Livny J."/>
            <person name="Vlamakis H."/>
            <person name="Clish C."/>
            <person name="Bullock K."/>
            <person name="Deik A."/>
            <person name="Scott J."/>
            <person name="Pierce K.A."/>
            <person name="Xavier R.J."/>
            <person name="Alm E.J."/>
        </authorList>
    </citation>
    <scope>NUCLEOTIDE SEQUENCE [LARGE SCALE GENOMIC DNA]</scope>
    <source>
        <strain evidence="1 2">BIOML-A10</strain>
    </source>
</reference>
<dbReference type="Proteomes" id="UP000422221">
    <property type="component" value="Unassembled WGS sequence"/>
</dbReference>
<sequence length="147" mass="16890">MNIENINCTQIRYREFPELLFATTTKGIDYVDATYYIQNKGNAGKHTVTDFSEQFAFWIKSVCETYELKPDSLIIMNDKGHFLIDESLALALVAYVDPAFGVHMLERMSDMLLDGIVLSDTCLMLMAKDRLSEEQITKLLKQDEKTF</sequence>
<gene>
    <name evidence="1" type="ORF">F3F73_12335</name>
</gene>
<proteinExistence type="predicted"/>
<dbReference type="EMBL" id="VWMK01000011">
    <property type="protein sequence ID" value="KAA3764635.1"/>
    <property type="molecule type" value="Genomic_DNA"/>
</dbReference>
<accession>A0A7J4XIG5</accession>